<dbReference type="PANTHER" id="PTHR23537">
    <property type="match status" value="1"/>
</dbReference>
<protein>
    <submittedName>
        <fullName evidence="2">Uncharacterized MFS-type transporter YbfB</fullName>
    </submittedName>
</protein>
<gene>
    <name evidence="2" type="ORF">SAMN05660772_01324</name>
</gene>
<feature type="transmembrane region" description="Helical" evidence="1">
    <location>
        <begin position="102"/>
        <end position="124"/>
    </location>
</feature>
<keyword evidence="1" id="KW-0472">Membrane</keyword>
<feature type="transmembrane region" description="Helical" evidence="1">
    <location>
        <begin position="136"/>
        <end position="158"/>
    </location>
</feature>
<dbReference type="PANTHER" id="PTHR23537:SF1">
    <property type="entry name" value="SUGAR TRANSPORTER"/>
    <property type="match status" value="1"/>
</dbReference>
<keyword evidence="3" id="KW-1185">Reference proteome</keyword>
<dbReference type="Pfam" id="PF06779">
    <property type="entry name" value="MFS_4"/>
    <property type="match status" value="1"/>
</dbReference>
<feature type="transmembrane region" description="Helical" evidence="1">
    <location>
        <begin position="243"/>
        <end position="265"/>
    </location>
</feature>
<proteinExistence type="predicted"/>
<dbReference type="InterPro" id="IPR036259">
    <property type="entry name" value="MFS_trans_sf"/>
</dbReference>
<feature type="transmembrane region" description="Helical" evidence="1">
    <location>
        <begin position="362"/>
        <end position="382"/>
    </location>
</feature>
<name>A0A1W1V893_9PAST</name>
<dbReference type="InterPro" id="IPR010645">
    <property type="entry name" value="MFS_4"/>
</dbReference>
<feature type="transmembrane region" description="Helical" evidence="1">
    <location>
        <begin position="334"/>
        <end position="356"/>
    </location>
</feature>
<dbReference type="Proteomes" id="UP000192408">
    <property type="component" value="Unassembled WGS sequence"/>
</dbReference>
<reference evidence="3" key="1">
    <citation type="submission" date="2017-04" db="EMBL/GenBank/DDBJ databases">
        <authorList>
            <person name="Varghese N."/>
            <person name="Submissions S."/>
        </authorList>
    </citation>
    <scope>NUCLEOTIDE SEQUENCE [LARGE SCALE GENOMIC DNA]</scope>
    <source>
        <strain evidence="3">DSM 23072</strain>
    </source>
</reference>
<feature type="transmembrane region" description="Helical" evidence="1">
    <location>
        <begin position="12"/>
        <end position="31"/>
    </location>
</feature>
<keyword evidence="1" id="KW-0812">Transmembrane</keyword>
<feature type="transmembrane region" description="Helical" evidence="1">
    <location>
        <begin position="216"/>
        <end position="237"/>
    </location>
</feature>
<feature type="transmembrane region" description="Helical" evidence="1">
    <location>
        <begin position="300"/>
        <end position="322"/>
    </location>
</feature>
<evidence type="ECO:0000256" key="1">
    <source>
        <dbReference type="SAM" id="Phobius"/>
    </source>
</evidence>
<feature type="transmembrane region" description="Helical" evidence="1">
    <location>
        <begin position="164"/>
        <end position="185"/>
    </location>
</feature>
<dbReference type="Gene3D" id="1.20.1250.20">
    <property type="entry name" value="MFS general substrate transporter like domains"/>
    <property type="match status" value="2"/>
</dbReference>
<sequence>MNSAHTQAQRLSGLAAMMVLVVGMGFGRFAFTGIYPLMVTENLLSVSAGSLAASANYAGYLLGALALAKLNVRHAPLAGIFALLATVAALALPGVVSATWALVWIRGLAGVFSAVALVAGSVWLLHYMNRPHSAPLLYSGVGVGIFLSAEIIALSSAAGWRSMSIWLLLALAGALLAAFACTVLWRSRRDGPAAVNQPNSGAAPAASVFSNPWQLIGIYGLAGLGYIITATYLPVLINQALGGVGAIHVWAVFGLGAIPSCFLWHRINLRLGARRSLLLNLLIQGFGVMLPAFGTSLPLSLASAVLVGGTFMGTVTIAMPAARALAAKVSFNMLAVMTAVYGIGQIAGPLAADALYQRSGTFSGALIFAAAALWLATALCLLTPHSFKRSH</sequence>
<dbReference type="RefSeq" id="WP_084257938.1">
    <property type="nucleotide sequence ID" value="NZ_FWWV01000057.1"/>
</dbReference>
<feature type="transmembrane region" description="Helical" evidence="1">
    <location>
        <begin position="277"/>
        <end position="294"/>
    </location>
</feature>
<feature type="transmembrane region" description="Helical" evidence="1">
    <location>
        <begin position="43"/>
        <end position="68"/>
    </location>
</feature>
<dbReference type="SUPFAM" id="SSF103473">
    <property type="entry name" value="MFS general substrate transporter"/>
    <property type="match status" value="1"/>
</dbReference>
<feature type="transmembrane region" description="Helical" evidence="1">
    <location>
        <begin position="75"/>
        <end position="96"/>
    </location>
</feature>
<dbReference type="AlphaFoldDB" id="A0A1W1V893"/>
<evidence type="ECO:0000313" key="3">
    <source>
        <dbReference type="Proteomes" id="UP000192408"/>
    </source>
</evidence>
<dbReference type="GO" id="GO:0005886">
    <property type="term" value="C:plasma membrane"/>
    <property type="evidence" value="ECO:0007669"/>
    <property type="project" value="TreeGrafter"/>
</dbReference>
<dbReference type="EMBL" id="FWWV01000057">
    <property type="protein sequence ID" value="SMB89224.1"/>
    <property type="molecule type" value="Genomic_DNA"/>
</dbReference>
<keyword evidence="1" id="KW-1133">Transmembrane helix</keyword>
<organism evidence="2 3">
    <name type="scientific">Pasteurella testudinis DSM 23072</name>
    <dbReference type="NCBI Taxonomy" id="1122938"/>
    <lineage>
        <taxon>Bacteria</taxon>
        <taxon>Pseudomonadati</taxon>
        <taxon>Pseudomonadota</taxon>
        <taxon>Gammaproteobacteria</taxon>
        <taxon>Pasteurellales</taxon>
        <taxon>Pasteurellaceae</taxon>
        <taxon>Pasteurella</taxon>
    </lineage>
</organism>
<accession>A0A1W1V893</accession>
<dbReference type="STRING" id="1122938.SAMN05660772_01324"/>
<evidence type="ECO:0000313" key="2">
    <source>
        <dbReference type="EMBL" id="SMB89224.1"/>
    </source>
</evidence>